<dbReference type="EMBL" id="AK441509">
    <property type="protein sequence ID" value="BAN65303.1"/>
    <property type="molecule type" value="mRNA"/>
</dbReference>
<accession>S6B1S2</accession>
<sequence length="337" mass="38662">MSWWVCARLILTHLFVFSLPKCVYSEWDTDFVEDANSIPSIEIKLAPPQNPLPQVAHAIDKLETRRIQMEEGMMAQLEDKFNETLVESRDNIKQIIKQQFAIFEEKDMESIILSIIDNNRKLYRKKHENLKAPSFLLLGEEVVPSSVRVMMGSVNMPDPIIKTKMEQIEQSRSYDEIQTFHQQSAELGQLSNVTLIELERALAMQLKPYTSILEIYKANSNRSQATAENTAAPTFIQTGAFGLPTTKQLNVKIGQSEDPYPTVEDYVMNMEKKRDAAERNERNTALAMYLKLVKAQHEMIRDELRAATSAIISRYGGIVDESTKKQVRQHTHHEHNP</sequence>
<gene>
    <name evidence="2" type="primary">BBOV_IV006310</name>
</gene>
<evidence type="ECO:0000313" key="2">
    <source>
        <dbReference type="EMBL" id="BAN65303.1"/>
    </source>
</evidence>
<name>S6B1S2_BABBO</name>
<feature type="signal peptide" evidence="1">
    <location>
        <begin position="1"/>
        <end position="25"/>
    </location>
</feature>
<keyword evidence="1" id="KW-0732">Signal</keyword>
<protein>
    <submittedName>
        <fullName evidence="2">41K blood stage antigen 41-3</fullName>
    </submittedName>
</protein>
<evidence type="ECO:0000256" key="1">
    <source>
        <dbReference type="SAM" id="SignalP"/>
    </source>
</evidence>
<organism evidence="2">
    <name type="scientific">Babesia bovis</name>
    <dbReference type="NCBI Taxonomy" id="5865"/>
    <lineage>
        <taxon>Eukaryota</taxon>
        <taxon>Sar</taxon>
        <taxon>Alveolata</taxon>
        <taxon>Apicomplexa</taxon>
        <taxon>Aconoidasida</taxon>
        <taxon>Piroplasmida</taxon>
        <taxon>Babesiidae</taxon>
        <taxon>Babesia</taxon>
    </lineage>
</organism>
<proteinExistence type="evidence at transcript level"/>
<dbReference type="VEuPathDB" id="PiroplasmaDB:BBOV_IV006310"/>
<reference evidence="2" key="1">
    <citation type="journal article" date="2014" name="BMC Genomics">
        <title>The Babesia bovis gene and promoter model: an update from full-length EST analysis.</title>
        <authorList>
            <person name="Yamagishi J."/>
            <person name="Wakaguri H."/>
            <person name="Yokoyama N."/>
            <person name="Yamashita R."/>
            <person name="Suzuki Y."/>
            <person name="Xuan X."/>
            <person name="Igarashi I."/>
        </authorList>
    </citation>
    <scope>NUCLEOTIDE SEQUENCE</scope>
    <source>
        <strain evidence="2">Texas</strain>
    </source>
</reference>
<feature type="chain" id="PRO_5004536302" evidence="1">
    <location>
        <begin position="26"/>
        <end position="337"/>
    </location>
</feature>
<dbReference type="AlphaFoldDB" id="S6B1S2"/>